<sequence>MELLKEKEEEEEDDDLSKVLECCVCLETYQIDGSKRPVALICGHSTCGTCYPGLAFCPKCRQPVNKDAPYHTDMISLIAFKFCRPENTKELLEEKLKEIEEVSTKERESEINRIYCEAIESIEQCKQKLLKEKSEIEKEFDLIKRENDRLRKELDIMCVMNESLTKEQKSQLAEVTAAYQDCQDEVRRLVIVANNSSDDSLKNKIKKLYREREAYLEYVSEQDSYVSVLESIIGQKTFSPLNEPLVPSLRMRQLYTWSDRFKTYSGQSTMSMYDAIRFLINQCNELPKSANKLIYMNPELKAFCNKPGLYISQTELINILLSCCLGPKPN</sequence>
<keyword evidence="1" id="KW-0862">Zinc</keyword>
<dbReference type="SUPFAM" id="SSF57850">
    <property type="entry name" value="RING/U-box"/>
    <property type="match status" value="1"/>
</dbReference>
<keyword evidence="2" id="KW-0175">Coiled coil</keyword>
<evidence type="ECO:0000256" key="1">
    <source>
        <dbReference type="PROSITE-ProRule" id="PRU00175"/>
    </source>
</evidence>
<dbReference type="InterPro" id="IPR001841">
    <property type="entry name" value="Znf_RING"/>
</dbReference>
<gene>
    <name evidence="4" type="ORF">Barrevirus24_6</name>
</gene>
<evidence type="ECO:0000256" key="2">
    <source>
        <dbReference type="SAM" id="Coils"/>
    </source>
</evidence>
<dbReference type="PROSITE" id="PS50089">
    <property type="entry name" value="ZF_RING_2"/>
    <property type="match status" value="1"/>
</dbReference>
<feature type="domain" description="RING-type" evidence="3">
    <location>
        <begin position="22"/>
        <end position="61"/>
    </location>
</feature>
<dbReference type="GO" id="GO:0008270">
    <property type="term" value="F:zinc ion binding"/>
    <property type="evidence" value="ECO:0007669"/>
    <property type="project" value="UniProtKB-KW"/>
</dbReference>
<organism evidence="4">
    <name type="scientific">Barrevirus sp</name>
    <dbReference type="NCBI Taxonomy" id="2487763"/>
    <lineage>
        <taxon>Viruses</taxon>
        <taxon>Varidnaviria</taxon>
        <taxon>Bamfordvirae</taxon>
        <taxon>Nucleocytoviricota</taxon>
        <taxon>Megaviricetes</taxon>
        <taxon>Imitervirales</taxon>
        <taxon>Mimiviridae</taxon>
        <taxon>Klosneuvirinae</taxon>
    </lineage>
</organism>
<keyword evidence="1" id="KW-0479">Metal-binding</keyword>
<dbReference type="EMBL" id="MK072021">
    <property type="protein sequence ID" value="AYV77256.1"/>
    <property type="molecule type" value="Genomic_DNA"/>
</dbReference>
<evidence type="ECO:0000313" key="4">
    <source>
        <dbReference type="EMBL" id="AYV77256.1"/>
    </source>
</evidence>
<reference evidence="4" key="1">
    <citation type="submission" date="2018-10" db="EMBL/GenBank/DDBJ databases">
        <title>Hidden diversity of soil giant viruses.</title>
        <authorList>
            <person name="Schulz F."/>
            <person name="Alteio L."/>
            <person name="Goudeau D."/>
            <person name="Ryan E.M."/>
            <person name="Malmstrom R.R."/>
            <person name="Blanchard J."/>
            <person name="Woyke T."/>
        </authorList>
    </citation>
    <scope>NUCLEOTIDE SEQUENCE</scope>
    <source>
        <strain evidence="4">BAV1</strain>
    </source>
</reference>
<feature type="coiled-coil region" evidence="2">
    <location>
        <begin position="89"/>
        <end position="153"/>
    </location>
</feature>
<protein>
    <recommendedName>
        <fullName evidence="3">RING-type domain-containing protein</fullName>
    </recommendedName>
</protein>
<evidence type="ECO:0000259" key="3">
    <source>
        <dbReference type="PROSITE" id="PS50089"/>
    </source>
</evidence>
<keyword evidence="1" id="KW-0863">Zinc-finger</keyword>
<name>A0A3G4ZQS6_9VIRU</name>
<accession>A0A3G4ZQS6</accession>
<dbReference type="InterPro" id="IPR013083">
    <property type="entry name" value="Znf_RING/FYVE/PHD"/>
</dbReference>
<dbReference type="Gene3D" id="3.30.40.10">
    <property type="entry name" value="Zinc/RING finger domain, C3HC4 (zinc finger)"/>
    <property type="match status" value="1"/>
</dbReference>
<dbReference type="SMART" id="SM00184">
    <property type="entry name" value="RING"/>
    <property type="match status" value="1"/>
</dbReference>
<proteinExistence type="predicted"/>